<accession>A0A9W8VB00</accession>
<dbReference type="AlphaFoldDB" id="A0A9W8VB00"/>
<dbReference type="InterPro" id="IPR057678">
    <property type="entry name" value="DUF7918"/>
</dbReference>
<dbReference type="Pfam" id="PF25534">
    <property type="entry name" value="DUF7918"/>
    <property type="match status" value="1"/>
</dbReference>
<dbReference type="Proteomes" id="UP001152049">
    <property type="component" value="Unassembled WGS sequence"/>
</dbReference>
<dbReference type="EMBL" id="JAOQAZ010000037">
    <property type="protein sequence ID" value="KAJ4248108.1"/>
    <property type="molecule type" value="Genomic_DNA"/>
</dbReference>
<protein>
    <recommendedName>
        <fullName evidence="1">DUF7918 domain-containing protein</fullName>
    </recommendedName>
</protein>
<feature type="domain" description="DUF7918" evidence="1">
    <location>
        <begin position="9"/>
        <end position="112"/>
    </location>
</feature>
<dbReference type="OrthoDB" id="3364132at2759"/>
<organism evidence="2 3">
    <name type="scientific">Fusarium torreyae</name>
    <dbReference type="NCBI Taxonomy" id="1237075"/>
    <lineage>
        <taxon>Eukaryota</taxon>
        <taxon>Fungi</taxon>
        <taxon>Dikarya</taxon>
        <taxon>Ascomycota</taxon>
        <taxon>Pezizomycotina</taxon>
        <taxon>Sordariomycetes</taxon>
        <taxon>Hypocreomycetidae</taxon>
        <taxon>Hypocreales</taxon>
        <taxon>Nectriaceae</taxon>
        <taxon>Fusarium</taxon>
    </lineage>
</organism>
<keyword evidence="3" id="KW-1185">Reference proteome</keyword>
<sequence length="138" mass="15256">MAIHPQIPGLSVTIFVKDSPAPEFQPPAGNTLQPEVEGLPAFHRYIECHTKLRYSIQFRLAGAFDFGSTSDALSCDVFIDGRAFNDITIQKPIAEFMDSILVLEYSRLVEGGRSSRQLHSTSHFGMLDSTSVKALELL</sequence>
<comment type="caution">
    <text evidence="2">The sequence shown here is derived from an EMBL/GenBank/DDBJ whole genome shotgun (WGS) entry which is preliminary data.</text>
</comment>
<name>A0A9W8VB00_9HYPO</name>
<evidence type="ECO:0000313" key="3">
    <source>
        <dbReference type="Proteomes" id="UP001152049"/>
    </source>
</evidence>
<evidence type="ECO:0000259" key="1">
    <source>
        <dbReference type="Pfam" id="PF25534"/>
    </source>
</evidence>
<reference evidence="2" key="1">
    <citation type="submission" date="2022-09" db="EMBL/GenBank/DDBJ databases">
        <title>Fusarium specimens isolated from Avocado Roots.</title>
        <authorList>
            <person name="Stajich J."/>
            <person name="Roper C."/>
            <person name="Heimlech-Rivalta G."/>
        </authorList>
    </citation>
    <scope>NUCLEOTIDE SEQUENCE</scope>
    <source>
        <strain evidence="2">CF00136</strain>
    </source>
</reference>
<evidence type="ECO:0000313" key="2">
    <source>
        <dbReference type="EMBL" id="KAJ4248108.1"/>
    </source>
</evidence>
<proteinExistence type="predicted"/>
<gene>
    <name evidence="2" type="ORF">NW762_012878</name>
</gene>